<accession>A0A2G8KGX3</accession>
<evidence type="ECO:0000256" key="6">
    <source>
        <dbReference type="ARBA" id="ARBA00022989"/>
    </source>
</evidence>
<dbReference type="SUPFAM" id="SSF63825">
    <property type="entry name" value="YWTD domain"/>
    <property type="match status" value="1"/>
</dbReference>
<dbReference type="PROSITE" id="PS51120">
    <property type="entry name" value="LDLRB"/>
    <property type="match status" value="2"/>
</dbReference>
<sequence length="470" mass="52055">KVKMGPAALGTGGRVLMVSASLLTVTVIDSGIVTITVMKLIVPLLYQGSVKMINSCALWIRSAYLGSGNVMVIETAAIILMNTLIVRLLHAPLDFSSVLTTFASMWKESVITRGIGDYSDEEGCTPEPFRCASHMYQCYGTETCISVALVCNEEEDCPNGDDESNLCNADSCETFNGGCSQICQASPFGAVCDCREGFRINGTKHCVDINECDKLGVCSQFCTNTHGGFVCRCAEGYTVIPDRGRCVHTDPSPPMMFVSTSYNIIQYNLLNQESDLFIRNSLVTEVHYLKTDCGRLLYLKIRLHSNSILYLGDRIRLLTSNGFNSKIISGGVDITMGLVVDWVGRHIYWLDNSVKAIEVANMDGSDRMYLVTENISFPRGFELDPRDGKRFMFWTSIETDAIIERCDLDGQNRQIIMAKDLYQVTGLTLDLPAERVYYADGRLDYIASCNYDGSNVQRIDILALVRTTCI</sequence>
<dbReference type="SMART" id="SM00181">
    <property type="entry name" value="EGF"/>
    <property type="match status" value="2"/>
</dbReference>
<dbReference type="SMART" id="SM00135">
    <property type="entry name" value="LY"/>
    <property type="match status" value="3"/>
</dbReference>
<comment type="caution">
    <text evidence="15">The sequence shown here is derived from an EMBL/GenBank/DDBJ whole genome shotgun (WGS) entry which is preliminary data.</text>
</comment>
<feature type="transmembrane region" description="Helical" evidence="13">
    <location>
        <begin position="63"/>
        <end position="89"/>
    </location>
</feature>
<keyword evidence="2" id="KW-0245">EGF-like domain</keyword>
<dbReference type="PROSITE" id="PS50068">
    <property type="entry name" value="LDLRA_2"/>
    <property type="match status" value="1"/>
</dbReference>
<dbReference type="InterPro" id="IPR000152">
    <property type="entry name" value="EGF-type_Asp/Asn_hydroxyl_site"/>
</dbReference>
<dbReference type="GO" id="GO:0006898">
    <property type="term" value="P:receptor-mediated endocytosis"/>
    <property type="evidence" value="ECO:0007669"/>
    <property type="project" value="TreeGrafter"/>
</dbReference>
<dbReference type="InterPro" id="IPR000742">
    <property type="entry name" value="EGF"/>
</dbReference>
<evidence type="ECO:0000256" key="12">
    <source>
        <dbReference type="PROSITE-ProRule" id="PRU00461"/>
    </source>
</evidence>
<proteinExistence type="predicted"/>
<name>A0A2G8KGX3_STIJA</name>
<dbReference type="SUPFAM" id="SSF57424">
    <property type="entry name" value="LDL receptor-like module"/>
    <property type="match status" value="1"/>
</dbReference>
<dbReference type="InterPro" id="IPR002172">
    <property type="entry name" value="LDrepeatLR_classA_rpt"/>
</dbReference>
<dbReference type="Gene3D" id="2.120.10.30">
    <property type="entry name" value="TolB, C-terminal domain"/>
    <property type="match status" value="1"/>
</dbReference>
<dbReference type="CDD" id="cd00112">
    <property type="entry name" value="LDLa"/>
    <property type="match status" value="1"/>
</dbReference>
<dbReference type="Pfam" id="PF07645">
    <property type="entry name" value="EGF_CA"/>
    <property type="match status" value="1"/>
</dbReference>
<dbReference type="SUPFAM" id="SSF57196">
    <property type="entry name" value="EGF/Laminin"/>
    <property type="match status" value="2"/>
</dbReference>
<dbReference type="OrthoDB" id="9990982at2759"/>
<keyword evidence="16" id="KW-1185">Reference proteome</keyword>
<keyword evidence="4 13" id="KW-0812">Transmembrane</keyword>
<dbReference type="InterPro" id="IPR023415">
    <property type="entry name" value="LDLR_class-A_CS"/>
</dbReference>
<keyword evidence="7 13" id="KW-0472">Membrane</keyword>
<evidence type="ECO:0000256" key="7">
    <source>
        <dbReference type="ARBA" id="ARBA00023136"/>
    </source>
</evidence>
<dbReference type="CDD" id="cd00054">
    <property type="entry name" value="EGF_CA"/>
    <property type="match status" value="1"/>
</dbReference>
<dbReference type="PANTHER" id="PTHR22722:SF14">
    <property type="entry name" value="MEGALIN, ISOFORM A"/>
    <property type="match status" value="1"/>
</dbReference>
<feature type="transmembrane region" description="Helical" evidence="13">
    <location>
        <begin position="20"/>
        <end position="42"/>
    </location>
</feature>
<feature type="non-terminal residue" evidence="15">
    <location>
        <position position="1"/>
    </location>
</feature>
<evidence type="ECO:0000256" key="11">
    <source>
        <dbReference type="PROSITE-ProRule" id="PRU00124"/>
    </source>
</evidence>
<dbReference type="GO" id="GO:0043235">
    <property type="term" value="C:receptor complex"/>
    <property type="evidence" value="ECO:0007669"/>
    <property type="project" value="TreeGrafter"/>
</dbReference>
<keyword evidence="5" id="KW-0677">Repeat</keyword>
<dbReference type="Gene3D" id="4.10.400.10">
    <property type="entry name" value="Low-density Lipoprotein Receptor"/>
    <property type="match status" value="1"/>
</dbReference>
<dbReference type="InterPro" id="IPR001881">
    <property type="entry name" value="EGF-like_Ca-bd_dom"/>
</dbReference>
<keyword evidence="3" id="KW-0254">Endocytosis</keyword>
<dbReference type="Pfam" id="PF00058">
    <property type="entry name" value="Ldl_recept_b"/>
    <property type="match status" value="2"/>
</dbReference>
<dbReference type="InterPro" id="IPR000033">
    <property type="entry name" value="LDLR_classB_rpt"/>
</dbReference>
<comment type="subcellular location">
    <subcellularLocation>
        <location evidence="1">Membrane</location>
        <topology evidence="1">Single-pass type I membrane protein</topology>
    </subcellularLocation>
</comment>
<reference evidence="15 16" key="1">
    <citation type="journal article" date="2017" name="PLoS Biol.">
        <title>The sea cucumber genome provides insights into morphological evolution and visceral regeneration.</title>
        <authorList>
            <person name="Zhang X."/>
            <person name="Sun L."/>
            <person name="Yuan J."/>
            <person name="Sun Y."/>
            <person name="Gao Y."/>
            <person name="Zhang L."/>
            <person name="Li S."/>
            <person name="Dai H."/>
            <person name="Hamel J.F."/>
            <person name="Liu C."/>
            <person name="Yu Y."/>
            <person name="Liu S."/>
            <person name="Lin W."/>
            <person name="Guo K."/>
            <person name="Jin S."/>
            <person name="Xu P."/>
            <person name="Storey K.B."/>
            <person name="Huan P."/>
            <person name="Zhang T."/>
            <person name="Zhou Y."/>
            <person name="Zhang J."/>
            <person name="Lin C."/>
            <person name="Li X."/>
            <person name="Xing L."/>
            <person name="Huo D."/>
            <person name="Sun M."/>
            <person name="Wang L."/>
            <person name="Mercier A."/>
            <person name="Li F."/>
            <person name="Yang H."/>
            <person name="Xiang J."/>
        </authorList>
    </citation>
    <scope>NUCLEOTIDE SEQUENCE [LARGE SCALE GENOMIC DNA]</scope>
    <source>
        <strain evidence="15">Shaxun</strain>
        <tissue evidence="15">Muscle</tissue>
    </source>
</reference>
<protein>
    <recommendedName>
        <fullName evidence="14">EGF-like domain-containing protein</fullName>
    </recommendedName>
</protein>
<dbReference type="Gene3D" id="2.10.25.10">
    <property type="entry name" value="Laminin"/>
    <property type="match status" value="2"/>
</dbReference>
<evidence type="ECO:0000313" key="16">
    <source>
        <dbReference type="Proteomes" id="UP000230750"/>
    </source>
</evidence>
<dbReference type="InterPro" id="IPR036055">
    <property type="entry name" value="LDL_receptor-like_sf"/>
</dbReference>
<keyword evidence="10" id="KW-0325">Glycoprotein</keyword>
<dbReference type="InterPro" id="IPR049883">
    <property type="entry name" value="NOTCH1_EGF-like"/>
</dbReference>
<dbReference type="STRING" id="307972.A0A2G8KGX3"/>
<evidence type="ECO:0000313" key="15">
    <source>
        <dbReference type="EMBL" id="PIK47253.1"/>
    </source>
</evidence>
<organism evidence="15 16">
    <name type="scientific">Stichopus japonicus</name>
    <name type="common">Sea cucumber</name>
    <dbReference type="NCBI Taxonomy" id="307972"/>
    <lineage>
        <taxon>Eukaryota</taxon>
        <taxon>Metazoa</taxon>
        <taxon>Echinodermata</taxon>
        <taxon>Eleutherozoa</taxon>
        <taxon>Echinozoa</taxon>
        <taxon>Holothuroidea</taxon>
        <taxon>Aspidochirotacea</taxon>
        <taxon>Aspidochirotida</taxon>
        <taxon>Stichopodidae</taxon>
        <taxon>Apostichopus</taxon>
    </lineage>
</organism>
<evidence type="ECO:0000259" key="14">
    <source>
        <dbReference type="PROSITE" id="PS01186"/>
    </source>
</evidence>
<evidence type="ECO:0000256" key="8">
    <source>
        <dbReference type="ARBA" id="ARBA00023157"/>
    </source>
</evidence>
<dbReference type="InterPro" id="IPR051221">
    <property type="entry name" value="LDLR-related"/>
</dbReference>
<evidence type="ECO:0000256" key="3">
    <source>
        <dbReference type="ARBA" id="ARBA00022583"/>
    </source>
</evidence>
<evidence type="ECO:0000256" key="13">
    <source>
        <dbReference type="SAM" id="Phobius"/>
    </source>
</evidence>
<keyword evidence="9" id="KW-0675">Receptor</keyword>
<dbReference type="PROSITE" id="PS01187">
    <property type="entry name" value="EGF_CA"/>
    <property type="match status" value="1"/>
</dbReference>
<dbReference type="Proteomes" id="UP000230750">
    <property type="component" value="Unassembled WGS sequence"/>
</dbReference>
<comment type="caution">
    <text evidence="11">Lacks conserved residue(s) required for the propagation of feature annotation.</text>
</comment>
<evidence type="ECO:0000256" key="2">
    <source>
        <dbReference type="ARBA" id="ARBA00022536"/>
    </source>
</evidence>
<keyword evidence="6 13" id="KW-1133">Transmembrane helix</keyword>
<dbReference type="InterPro" id="IPR011042">
    <property type="entry name" value="6-blade_b-propeller_TolB-like"/>
</dbReference>
<evidence type="ECO:0000256" key="9">
    <source>
        <dbReference type="ARBA" id="ARBA00023170"/>
    </source>
</evidence>
<dbReference type="GO" id="GO:0016324">
    <property type="term" value="C:apical plasma membrane"/>
    <property type="evidence" value="ECO:0007669"/>
    <property type="project" value="TreeGrafter"/>
</dbReference>
<dbReference type="PROSITE" id="PS00010">
    <property type="entry name" value="ASX_HYDROXYL"/>
    <property type="match status" value="1"/>
</dbReference>
<dbReference type="GO" id="GO:0042562">
    <property type="term" value="F:hormone binding"/>
    <property type="evidence" value="ECO:0007669"/>
    <property type="project" value="TreeGrafter"/>
</dbReference>
<dbReference type="Pfam" id="PF00057">
    <property type="entry name" value="Ldl_recept_a"/>
    <property type="match status" value="1"/>
</dbReference>
<evidence type="ECO:0000256" key="10">
    <source>
        <dbReference type="ARBA" id="ARBA00023180"/>
    </source>
</evidence>
<dbReference type="GO" id="GO:0005509">
    <property type="term" value="F:calcium ion binding"/>
    <property type="evidence" value="ECO:0007669"/>
    <property type="project" value="InterPro"/>
</dbReference>
<dbReference type="FunFam" id="2.10.25.10:FF:000009">
    <property type="entry name" value="Low-density lipoprotein receptor isoform 1"/>
    <property type="match status" value="1"/>
</dbReference>
<dbReference type="PANTHER" id="PTHR22722">
    <property type="entry name" value="LOW-DENSITY LIPOPROTEIN RECEPTOR-RELATED PROTEIN 2-RELATED"/>
    <property type="match status" value="1"/>
</dbReference>
<feature type="domain" description="EGF-like" evidence="14">
    <location>
        <begin position="231"/>
        <end position="246"/>
    </location>
</feature>
<dbReference type="SMART" id="SM00192">
    <property type="entry name" value="LDLa"/>
    <property type="match status" value="1"/>
</dbReference>
<feature type="repeat" description="LDL-receptor class B" evidence="12">
    <location>
        <begin position="390"/>
        <end position="433"/>
    </location>
</feature>
<dbReference type="PROSITE" id="PS01209">
    <property type="entry name" value="LDLRA_1"/>
    <property type="match status" value="1"/>
</dbReference>
<dbReference type="EMBL" id="MRZV01000593">
    <property type="protein sequence ID" value="PIK47253.1"/>
    <property type="molecule type" value="Genomic_DNA"/>
</dbReference>
<gene>
    <name evidence="15" type="ORF">BSL78_15901</name>
</gene>
<dbReference type="AlphaFoldDB" id="A0A2G8KGX3"/>
<dbReference type="InterPro" id="IPR018097">
    <property type="entry name" value="EGF_Ca-bd_CS"/>
</dbReference>
<evidence type="ECO:0000256" key="4">
    <source>
        <dbReference type="ARBA" id="ARBA00022692"/>
    </source>
</evidence>
<evidence type="ECO:0000256" key="1">
    <source>
        <dbReference type="ARBA" id="ARBA00004479"/>
    </source>
</evidence>
<feature type="repeat" description="LDL-receptor class B" evidence="12">
    <location>
        <begin position="345"/>
        <end position="387"/>
    </location>
</feature>
<evidence type="ECO:0000256" key="5">
    <source>
        <dbReference type="ARBA" id="ARBA00022737"/>
    </source>
</evidence>
<keyword evidence="8" id="KW-1015">Disulfide bond</keyword>
<dbReference type="SMART" id="SM00179">
    <property type="entry name" value="EGF_CA"/>
    <property type="match status" value="2"/>
</dbReference>
<dbReference type="PROSITE" id="PS01186">
    <property type="entry name" value="EGF_2"/>
    <property type="match status" value="1"/>
</dbReference>